<dbReference type="InterPro" id="IPR051924">
    <property type="entry name" value="GST_Kappa/NadH"/>
</dbReference>
<dbReference type="Proteomes" id="UP000887575">
    <property type="component" value="Unassembled WGS sequence"/>
</dbReference>
<dbReference type="AlphaFoldDB" id="A0AAF3FIZ2"/>
<dbReference type="GO" id="GO:0004364">
    <property type="term" value="F:glutathione transferase activity"/>
    <property type="evidence" value="ECO:0007669"/>
    <property type="project" value="TreeGrafter"/>
</dbReference>
<evidence type="ECO:0000313" key="2">
    <source>
        <dbReference type="WBParaSite" id="MBELARI_LOCUS6917"/>
    </source>
</evidence>
<proteinExistence type="predicted"/>
<dbReference type="PANTHER" id="PTHR42943">
    <property type="entry name" value="GLUTATHIONE S-TRANSFERASE KAPPA"/>
    <property type="match status" value="1"/>
</dbReference>
<dbReference type="GO" id="GO:0006749">
    <property type="term" value="P:glutathione metabolic process"/>
    <property type="evidence" value="ECO:0007669"/>
    <property type="project" value="TreeGrafter"/>
</dbReference>
<dbReference type="PANTHER" id="PTHR42943:SF1">
    <property type="entry name" value="DSBA DOMAIN-CONTAINING PROTEIN"/>
    <property type="match status" value="1"/>
</dbReference>
<dbReference type="Gene3D" id="3.40.30.10">
    <property type="entry name" value="Glutaredoxin"/>
    <property type="match status" value="1"/>
</dbReference>
<evidence type="ECO:0000313" key="1">
    <source>
        <dbReference type="Proteomes" id="UP000887575"/>
    </source>
</evidence>
<dbReference type="GO" id="GO:0005739">
    <property type="term" value="C:mitochondrion"/>
    <property type="evidence" value="ECO:0007669"/>
    <property type="project" value="TreeGrafter"/>
</dbReference>
<dbReference type="SUPFAM" id="SSF52833">
    <property type="entry name" value="Thioredoxin-like"/>
    <property type="match status" value="1"/>
</dbReference>
<dbReference type="GO" id="GO:0004602">
    <property type="term" value="F:glutathione peroxidase activity"/>
    <property type="evidence" value="ECO:0007669"/>
    <property type="project" value="TreeGrafter"/>
</dbReference>
<protein>
    <submittedName>
        <fullName evidence="2">DSBA-like thioredoxin domain-containing protein</fullName>
    </submittedName>
</protein>
<dbReference type="InterPro" id="IPR036249">
    <property type="entry name" value="Thioredoxin-like_sf"/>
</dbReference>
<keyword evidence="1" id="KW-1185">Reference proteome</keyword>
<sequence>MSHRIRFFFDAHCVNSWIGFKTLQTFQSSGFFIDCIPVLNKRLLYKRRQKEANAKFTYIDPDDIVHGVYKKVASNPLKIPIPEDYERIQGEAIQQRSSAAAMFLTSLKMSYPDRFMEGVESIGEHVWVKRSHVFRGFQIFRLAEQMGFEHRQCDSLVTSLCDYRVNDVLNKSIGEAFQHGAKSAPFYLIKNGDDEEKANDIEEAMRIIDKLIP</sequence>
<dbReference type="WBParaSite" id="MBELARI_LOCUS6917">
    <property type="protein sequence ID" value="MBELARI_LOCUS6917"/>
    <property type="gene ID" value="MBELARI_LOCUS6917"/>
</dbReference>
<name>A0AAF3FIZ2_9BILA</name>
<reference evidence="2" key="1">
    <citation type="submission" date="2024-02" db="UniProtKB">
        <authorList>
            <consortium name="WormBaseParasite"/>
        </authorList>
    </citation>
    <scope>IDENTIFICATION</scope>
</reference>
<organism evidence="1 2">
    <name type="scientific">Mesorhabditis belari</name>
    <dbReference type="NCBI Taxonomy" id="2138241"/>
    <lineage>
        <taxon>Eukaryota</taxon>
        <taxon>Metazoa</taxon>
        <taxon>Ecdysozoa</taxon>
        <taxon>Nematoda</taxon>
        <taxon>Chromadorea</taxon>
        <taxon>Rhabditida</taxon>
        <taxon>Rhabditina</taxon>
        <taxon>Rhabditomorpha</taxon>
        <taxon>Rhabditoidea</taxon>
        <taxon>Rhabditidae</taxon>
        <taxon>Mesorhabditinae</taxon>
        <taxon>Mesorhabditis</taxon>
    </lineage>
</organism>
<accession>A0AAF3FIZ2</accession>
<dbReference type="GO" id="GO:0005777">
    <property type="term" value="C:peroxisome"/>
    <property type="evidence" value="ECO:0007669"/>
    <property type="project" value="TreeGrafter"/>
</dbReference>